<dbReference type="EMBL" id="LLXH01001260">
    <property type="protein sequence ID" value="PKC59795.1"/>
    <property type="molecule type" value="Genomic_DNA"/>
</dbReference>
<protein>
    <submittedName>
        <fullName evidence="1">Uncharacterized protein</fullName>
    </submittedName>
</protein>
<reference evidence="1 2" key="2">
    <citation type="submission" date="2017-10" db="EMBL/GenBank/DDBJ databases">
        <title>Genome analyses suggest a sexual origin of heterokaryosis in a supposedly ancient asexual fungus.</title>
        <authorList>
            <person name="Corradi N."/>
            <person name="Sedzielewska K."/>
            <person name="Noel J."/>
            <person name="Charron P."/>
            <person name="Farinelli L."/>
            <person name="Marton T."/>
            <person name="Kruger M."/>
            <person name="Pelin A."/>
            <person name="Brachmann A."/>
            <person name="Corradi N."/>
        </authorList>
    </citation>
    <scope>NUCLEOTIDE SEQUENCE [LARGE SCALE GENOMIC DNA]</scope>
    <source>
        <strain evidence="1 2">A1</strain>
    </source>
</reference>
<reference evidence="1 2" key="1">
    <citation type="submission" date="2017-10" db="EMBL/GenBank/DDBJ databases">
        <title>Extensive intraspecific genome diversity in a model arbuscular mycorrhizal fungus.</title>
        <authorList>
            <person name="Chen E.C.H."/>
            <person name="Morin E."/>
            <person name="Baudet D."/>
            <person name="Noel J."/>
            <person name="Ndikumana S."/>
            <person name="Charron P."/>
            <person name="St-Onge C."/>
            <person name="Giorgi J."/>
            <person name="Grigoriev I.V."/>
            <person name="Roux C."/>
            <person name="Martin F.M."/>
            <person name="Corradi N."/>
        </authorList>
    </citation>
    <scope>NUCLEOTIDE SEQUENCE [LARGE SCALE GENOMIC DNA]</scope>
    <source>
        <strain evidence="1 2">A1</strain>
    </source>
</reference>
<evidence type="ECO:0000313" key="2">
    <source>
        <dbReference type="Proteomes" id="UP000232688"/>
    </source>
</evidence>
<gene>
    <name evidence="1" type="ORF">RhiirA1_540270</name>
</gene>
<comment type="caution">
    <text evidence="1">The sequence shown here is derived from an EMBL/GenBank/DDBJ whole genome shotgun (WGS) entry which is preliminary data.</text>
</comment>
<dbReference type="VEuPathDB" id="FungiDB:RhiirA1_540270"/>
<proteinExistence type="predicted"/>
<name>A0A2N0R928_9GLOM</name>
<accession>A0A2N0R928</accession>
<sequence>MPQFTVNLEKERIEVDKWANIPIATPEFITKTFYAQVNYFLVYNIRIRKKMLANVTWTSEVEVAIIKMWDSVFGSNNQHQSIPLETIDILNKLKW</sequence>
<dbReference type="Proteomes" id="UP000232688">
    <property type="component" value="Unassembled WGS sequence"/>
</dbReference>
<dbReference type="AlphaFoldDB" id="A0A2N0R928"/>
<evidence type="ECO:0000313" key="1">
    <source>
        <dbReference type="EMBL" id="PKC59795.1"/>
    </source>
</evidence>
<organism evidence="1 2">
    <name type="scientific">Rhizophagus irregularis</name>
    <dbReference type="NCBI Taxonomy" id="588596"/>
    <lineage>
        <taxon>Eukaryota</taxon>
        <taxon>Fungi</taxon>
        <taxon>Fungi incertae sedis</taxon>
        <taxon>Mucoromycota</taxon>
        <taxon>Glomeromycotina</taxon>
        <taxon>Glomeromycetes</taxon>
        <taxon>Glomerales</taxon>
        <taxon>Glomeraceae</taxon>
        <taxon>Rhizophagus</taxon>
    </lineage>
</organism>